<sequence>MPQLSEVNLSHNELSDALPPVWKPYVELRIDLSKNFFVGSVPEGWEGGDNSFTVDLTGNSLCGCFPEKWKTDPSLTVNVDPAVTASDCATANVCNETRMTPITTPPAPSPASSNGEAVDSSSRNSHEAGCEVLYCVQCQAGNTTLCGECSQSYQLTANSQCARGDGAVRVSLTAGGHLWSALLFSAALWMCSASL</sequence>
<dbReference type="VEuPathDB" id="TriTrypDB:LpyrH10_03_2330"/>
<dbReference type="OrthoDB" id="676979at2759"/>
<evidence type="ECO:0008006" key="4">
    <source>
        <dbReference type="Google" id="ProtNLM"/>
    </source>
</evidence>
<keyword evidence="3" id="KW-1185">Reference proteome</keyword>
<dbReference type="GeneID" id="26902377"/>
<dbReference type="EMBL" id="LGTL01000003">
    <property type="protein sequence ID" value="KPA83902.1"/>
    <property type="molecule type" value="Genomic_DNA"/>
</dbReference>
<dbReference type="Gene3D" id="3.80.10.10">
    <property type="entry name" value="Ribonuclease Inhibitor"/>
    <property type="match status" value="1"/>
</dbReference>
<dbReference type="RefSeq" id="XP_015662341.1">
    <property type="nucleotide sequence ID" value="XM_015798863.1"/>
</dbReference>
<gene>
    <name evidence="2" type="ORF">ABB37_02082</name>
</gene>
<dbReference type="SUPFAM" id="SSF52058">
    <property type="entry name" value="L domain-like"/>
    <property type="match status" value="1"/>
</dbReference>
<dbReference type="AlphaFoldDB" id="A0A0N0DYE4"/>
<dbReference type="InterPro" id="IPR032675">
    <property type="entry name" value="LRR_dom_sf"/>
</dbReference>
<protein>
    <recommendedName>
        <fullName evidence="4">Surface antigen-like protein</fullName>
    </recommendedName>
</protein>
<organism evidence="2 3">
    <name type="scientific">Leptomonas pyrrhocoris</name>
    <name type="common">Firebug parasite</name>
    <dbReference type="NCBI Taxonomy" id="157538"/>
    <lineage>
        <taxon>Eukaryota</taxon>
        <taxon>Discoba</taxon>
        <taxon>Euglenozoa</taxon>
        <taxon>Kinetoplastea</taxon>
        <taxon>Metakinetoplastina</taxon>
        <taxon>Trypanosomatida</taxon>
        <taxon>Trypanosomatidae</taxon>
        <taxon>Leishmaniinae</taxon>
        <taxon>Leptomonas</taxon>
    </lineage>
</organism>
<feature type="region of interest" description="Disordered" evidence="1">
    <location>
        <begin position="101"/>
        <end position="120"/>
    </location>
</feature>
<accession>A0A0N0DYE4</accession>
<name>A0A0N0DYE4_LEPPY</name>
<proteinExistence type="predicted"/>
<dbReference type="Proteomes" id="UP000037923">
    <property type="component" value="Unassembled WGS sequence"/>
</dbReference>
<dbReference type="InterPro" id="IPR001611">
    <property type="entry name" value="Leu-rich_rpt"/>
</dbReference>
<evidence type="ECO:0000313" key="3">
    <source>
        <dbReference type="Proteomes" id="UP000037923"/>
    </source>
</evidence>
<reference evidence="2 3" key="1">
    <citation type="submission" date="2015-07" db="EMBL/GenBank/DDBJ databases">
        <title>High-quality genome of monoxenous trypanosomatid Leptomonas pyrrhocoris.</title>
        <authorList>
            <person name="Flegontov P."/>
            <person name="Butenko A."/>
            <person name="Firsov S."/>
            <person name="Vlcek C."/>
            <person name="Logacheva M.D."/>
            <person name="Field M."/>
            <person name="Filatov D."/>
            <person name="Flegontova O."/>
            <person name="Gerasimov E."/>
            <person name="Jackson A.P."/>
            <person name="Kelly S."/>
            <person name="Opperdoes F."/>
            <person name="O'Reilly A."/>
            <person name="Votypka J."/>
            <person name="Yurchenko V."/>
            <person name="Lukes J."/>
        </authorList>
    </citation>
    <scope>NUCLEOTIDE SEQUENCE [LARGE SCALE GENOMIC DNA]</scope>
    <source>
        <strain evidence="2">H10</strain>
    </source>
</reference>
<comment type="caution">
    <text evidence="2">The sequence shown here is derived from an EMBL/GenBank/DDBJ whole genome shotgun (WGS) entry which is preliminary data.</text>
</comment>
<dbReference type="Pfam" id="PF00560">
    <property type="entry name" value="LRR_1"/>
    <property type="match status" value="1"/>
</dbReference>
<evidence type="ECO:0000256" key="1">
    <source>
        <dbReference type="SAM" id="MobiDB-lite"/>
    </source>
</evidence>
<evidence type="ECO:0000313" key="2">
    <source>
        <dbReference type="EMBL" id="KPA83902.1"/>
    </source>
</evidence>